<dbReference type="SMART" id="SM00980">
    <property type="entry name" value="THAP"/>
    <property type="match status" value="2"/>
</dbReference>
<evidence type="ECO:0000256" key="4">
    <source>
        <dbReference type="ARBA" id="ARBA00023125"/>
    </source>
</evidence>
<dbReference type="GO" id="GO:0008270">
    <property type="term" value="F:zinc ion binding"/>
    <property type="evidence" value="ECO:0007669"/>
    <property type="project" value="UniProtKB-KW"/>
</dbReference>
<dbReference type="PANTHER" id="PTHR46600:SF11">
    <property type="entry name" value="THAP DOMAIN-CONTAINING PROTEIN 10"/>
    <property type="match status" value="1"/>
</dbReference>
<dbReference type="InterPro" id="IPR026516">
    <property type="entry name" value="THAP1/10"/>
</dbReference>
<evidence type="ECO:0000313" key="9">
    <source>
        <dbReference type="Proteomes" id="UP001160148"/>
    </source>
</evidence>
<keyword evidence="9" id="KW-1185">Reference proteome</keyword>
<protein>
    <recommendedName>
        <fullName evidence="7">THAP-type domain-containing protein</fullName>
    </recommendedName>
</protein>
<keyword evidence="2 5" id="KW-0863">Zinc-finger</keyword>
<dbReference type="Pfam" id="PF05485">
    <property type="entry name" value="THAP"/>
    <property type="match status" value="2"/>
</dbReference>
<dbReference type="GO" id="GO:0043565">
    <property type="term" value="F:sequence-specific DNA binding"/>
    <property type="evidence" value="ECO:0007669"/>
    <property type="project" value="InterPro"/>
</dbReference>
<feature type="compositionally biased region" description="Basic and acidic residues" evidence="6">
    <location>
        <begin position="31"/>
        <end position="42"/>
    </location>
</feature>
<dbReference type="AlphaFoldDB" id="A0AAV0XQ15"/>
<dbReference type="SMART" id="SM00692">
    <property type="entry name" value="DM3"/>
    <property type="match status" value="2"/>
</dbReference>
<reference evidence="8 9" key="1">
    <citation type="submission" date="2023-01" db="EMBL/GenBank/DDBJ databases">
        <authorList>
            <person name="Whitehead M."/>
        </authorList>
    </citation>
    <scope>NUCLEOTIDE SEQUENCE [LARGE SCALE GENOMIC DNA]</scope>
</reference>
<dbReference type="Gene3D" id="6.20.210.20">
    <property type="entry name" value="THAP domain"/>
    <property type="match status" value="1"/>
</dbReference>
<dbReference type="EMBL" id="CARXXK010000005">
    <property type="protein sequence ID" value="CAI6369507.1"/>
    <property type="molecule type" value="Genomic_DNA"/>
</dbReference>
<evidence type="ECO:0000259" key="7">
    <source>
        <dbReference type="PROSITE" id="PS50950"/>
    </source>
</evidence>
<dbReference type="Proteomes" id="UP001160148">
    <property type="component" value="Unassembled WGS sequence"/>
</dbReference>
<dbReference type="InterPro" id="IPR038441">
    <property type="entry name" value="THAP_Znf_sf"/>
</dbReference>
<sequence>MTDTDSSDVSSTSDVNYSDIDFDTPNTTDLKLSDEEPCDERPINNVSFERNKNRPLRTYDQDDSDSLSSASENDLDVVSLSSYVTSHGKTYQYDKCAVVLCNANARNQFNRLFFINFPRDNRSLCEIWWKLCGHNGMFNPMSKICSIHFKPNDFTSDMERKNGRLYKQSVLKNNYIVPTLYLKPYEYTKFTRKRKKRTTDDARKLPKKLTSVYVCVIQGCKKTSLKNAKNTLFFKFPLENKFLLKKWLTIIGLPYWKPLPTNRICSDHFESYYITKIANVFQLHKFAVPSIRPKKLFNHEDYNNRQPKTHVNDHVKSCDFNTLEFNIIDKNTLLVKEKKTKKSKDGKTILLNSLEDQIDQQLKKYDKILETTTLENATVINNSVKEKPLLNSSTKCNKTNFEDILNDVNDIKEFQSKEKNTQILQSLNSSTKCNKSNVEEILNDVNSIKEFQSEENTTQTLQLLNSSTKCNKLNVDNILNDVNDIKEFQSKENTELSLTKQYLESFEKEIAKEREDINGNINNNDMDLEYVYLDILNDVNMNASLMEVEPTCDTNNGLKDEHNTAVLEFETNKSELKNMSEESIKTNLLFDDKEAMNKISNNNDLDLEYVYLGMLNDENMIGVQPLYDSNINLKVDECNTTEIGFEINEINSKNIIEESKNLNIEESKKHEIEESKKHKIVEVETPKSIMYDQNLTECYGEMLPPYCDPNCQLKCYYSVPGPQRRQIFNQFHALPNVIEQNCKITELVELIMVENVESDFERCLTFHLIMNEESVKVCRMFFMNTLGISEHRLDAVLKPTSYSWYSNRDTVLKANQPNQAKVISEEITITDFMKESLKLLDKDYNLYEPESDNEVSLENVSSEEHEKVLMYIKSIPKVLCIPNFPGDLRKQMFETSICVAYMYKTYSEDYIRNNISPPYTKRQFTKIYNQYMKSHLKMV</sequence>
<gene>
    <name evidence="8" type="ORF">MEUPH1_LOCUS23738</name>
</gene>
<feature type="compositionally biased region" description="Basic and acidic residues" evidence="6">
    <location>
        <begin position="49"/>
        <end position="60"/>
    </location>
</feature>
<keyword evidence="3" id="KW-0862">Zinc</keyword>
<evidence type="ECO:0000256" key="2">
    <source>
        <dbReference type="ARBA" id="ARBA00022771"/>
    </source>
</evidence>
<dbReference type="PANTHER" id="PTHR46600">
    <property type="entry name" value="THAP DOMAIN-CONTAINING"/>
    <property type="match status" value="1"/>
</dbReference>
<dbReference type="PROSITE" id="PS50950">
    <property type="entry name" value="ZF_THAP"/>
    <property type="match status" value="2"/>
</dbReference>
<feature type="domain" description="THAP-type" evidence="7">
    <location>
        <begin position="92"/>
        <end position="181"/>
    </location>
</feature>
<feature type="region of interest" description="Disordered" evidence="6">
    <location>
        <begin position="1"/>
        <end position="70"/>
    </location>
</feature>
<dbReference type="SUPFAM" id="SSF57716">
    <property type="entry name" value="Glucocorticoid receptor-like (DNA-binding domain)"/>
    <property type="match status" value="2"/>
</dbReference>
<evidence type="ECO:0000256" key="5">
    <source>
        <dbReference type="PROSITE-ProRule" id="PRU00309"/>
    </source>
</evidence>
<keyword evidence="4 5" id="KW-0238">DNA-binding</keyword>
<comment type="caution">
    <text evidence="8">The sequence shown here is derived from an EMBL/GenBank/DDBJ whole genome shotgun (WGS) entry which is preliminary data.</text>
</comment>
<evidence type="ECO:0000313" key="8">
    <source>
        <dbReference type="EMBL" id="CAI6369507.1"/>
    </source>
</evidence>
<proteinExistence type="predicted"/>
<feature type="compositionally biased region" description="Low complexity" evidence="6">
    <location>
        <begin position="1"/>
        <end position="15"/>
    </location>
</feature>
<feature type="domain" description="THAP-type" evidence="7">
    <location>
        <begin position="209"/>
        <end position="292"/>
    </location>
</feature>
<dbReference type="InterPro" id="IPR006612">
    <property type="entry name" value="THAP_Znf"/>
</dbReference>
<accession>A0AAV0XQ15</accession>
<name>A0AAV0XQ15_9HEMI</name>
<evidence type="ECO:0000256" key="3">
    <source>
        <dbReference type="ARBA" id="ARBA00022833"/>
    </source>
</evidence>
<keyword evidence="1" id="KW-0479">Metal-binding</keyword>
<evidence type="ECO:0000256" key="1">
    <source>
        <dbReference type="ARBA" id="ARBA00022723"/>
    </source>
</evidence>
<organism evidence="8 9">
    <name type="scientific">Macrosiphum euphorbiae</name>
    <name type="common">potato aphid</name>
    <dbReference type="NCBI Taxonomy" id="13131"/>
    <lineage>
        <taxon>Eukaryota</taxon>
        <taxon>Metazoa</taxon>
        <taxon>Ecdysozoa</taxon>
        <taxon>Arthropoda</taxon>
        <taxon>Hexapoda</taxon>
        <taxon>Insecta</taxon>
        <taxon>Pterygota</taxon>
        <taxon>Neoptera</taxon>
        <taxon>Paraneoptera</taxon>
        <taxon>Hemiptera</taxon>
        <taxon>Sternorrhyncha</taxon>
        <taxon>Aphidomorpha</taxon>
        <taxon>Aphidoidea</taxon>
        <taxon>Aphididae</taxon>
        <taxon>Macrosiphini</taxon>
        <taxon>Macrosiphum</taxon>
    </lineage>
</organism>
<evidence type="ECO:0000256" key="6">
    <source>
        <dbReference type="SAM" id="MobiDB-lite"/>
    </source>
</evidence>